<feature type="region of interest" description="Disordered" evidence="1">
    <location>
        <begin position="1"/>
        <end position="26"/>
    </location>
</feature>
<sequence>MSQIKSKAHFPQRPKNFESKTQIKRRRRKIHKACLANWMRKRSPSSLSLPIPAREMRFFTAKDPFLWTGHSATSSSSLMLKIGAFDFIGKHSEDSSKGQSTLA</sequence>
<reference evidence="2 3" key="1">
    <citation type="journal article" date="2019" name="Sci. Rep.">
        <title>Orb-weaving spider Araneus ventricosus genome elucidates the spidroin gene catalogue.</title>
        <authorList>
            <person name="Kono N."/>
            <person name="Nakamura H."/>
            <person name="Ohtoshi R."/>
            <person name="Moran D.A.P."/>
            <person name="Shinohara A."/>
            <person name="Yoshida Y."/>
            <person name="Fujiwara M."/>
            <person name="Mori M."/>
            <person name="Tomita M."/>
            <person name="Arakawa K."/>
        </authorList>
    </citation>
    <scope>NUCLEOTIDE SEQUENCE [LARGE SCALE GENOMIC DNA]</scope>
</reference>
<gene>
    <name evidence="2" type="ORF">AVEN_164004_1</name>
</gene>
<proteinExistence type="predicted"/>
<dbReference type="Proteomes" id="UP000499080">
    <property type="component" value="Unassembled WGS sequence"/>
</dbReference>
<comment type="caution">
    <text evidence="2">The sequence shown here is derived from an EMBL/GenBank/DDBJ whole genome shotgun (WGS) entry which is preliminary data.</text>
</comment>
<keyword evidence="3" id="KW-1185">Reference proteome</keyword>
<feature type="compositionally biased region" description="Basic residues" evidence="1">
    <location>
        <begin position="1"/>
        <end position="12"/>
    </location>
</feature>
<accession>A0A4Y2D9N6</accession>
<name>A0A4Y2D9N6_ARAVE</name>
<protein>
    <submittedName>
        <fullName evidence="2">Uncharacterized protein</fullName>
    </submittedName>
</protein>
<organism evidence="2 3">
    <name type="scientific">Araneus ventricosus</name>
    <name type="common">Orbweaver spider</name>
    <name type="synonym">Epeira ventricosa</name>
    <dbReference type="NCBI Taxonomy" id="182803"/>
    <lineage>
        <taxon>Eukaryota</taxon>
        <taxon>Metazoa</taxon>
        <taxon>Ecdysozoa</taxon>
        <taxon>Arthropoda</taxon>
        <taxon>Chelicerata</taxon>
        <taxon>Arachnida</taxon>
        <taxon>Araneae</taxon>
        <taxon>Araneomorphae</taxon>
        <taxon>Entelegynae</taxon>
        <taxon>Araneoidea</taxon>
        <taxon>Araneidae</taxon>
        <taxon>Araneus</taxon>
    </lineage>
</organism>
<evidence type="ECO:0000313" key="3">
    <source>
        <dbReference type="Proteomes" id="UP000499080"/>
    </source>
</evidence>
<dbReference type="AlphaFoldDB" id="A0A4Y2D9N6"/>
<dbReference type="EMBL" id="BGPR01000321">
    <property type="protein sequence ID" value="GBM12949.1"/>
    <property type="molecule type" value="Genomic_DNA"/>
</dbReference>
<evidence type="ECO:0000313" key="2">
    <source>
        <dbReference type="EMBL" id="GBM12949.1"/>
    </source>
</evidence>
<evidence type="ECO:0000256" key="1">
    <source>
        <dbReference type="SAM" id="MobiDB-lite"/>
    </source>
</evidence>
<dbReference type="OrthoDB" id="10484343at2759"/>